<reference evidence="2 3" key="1">
    <citation type="submission" date="2018-10" db="EMBL/GenBank/DDBJ databases">
        <title>A high-quality apple genome assembly.</title>
        <authorList>
            <person name="Hu J."/>
        </authorList>
    </citation>
    <scope>NUCLEOTIDE SEQUENCE [LARGE SCALE GENOMIC DNA]</scope>
    <source>
        <strain evidence="3">cv. HFTH1</strain>
        <tissue evidence="2">Young leaf</tissue>
    </source>
</reference>
<sequence>MYQIKSPAPGSPHLANCVKQLLTSSGFGRVDVDTQRGLDHGSWVPQSLRPSFSLSLSILLLLPQSLDPSLVLPPPSNPSGFWDLEKGIAHFQGLSVDCRERIAHFQGLSVDCSFSAAVATTTEDPRRYYG</sequence>
<accession>A0A498J0P9</accession>
<organism evidence="2 3">
    <name type="scientific">Malus domestica</name>
    <name type="common">Apple</name>
    <name type="synonym">Pyrus malus</name>
    <dbReference type="NCBI Taxonomy" id="3750"/>
    <lineage>
        <taxon>Eukaryota</taxon>
        <taxon>Viridiplantae</taxon>
        <taxon>Streptophyta</taxon>
        <taxon>Embryophyta</taxon>
        <taxon>Tracheophyta</taxon>
        <taxon>Spermatophyta</taxon>
        <taxon>Magnoliopsida</taxon>
        <taxon>eudicotyledons</taxon>
        <taxon>Gunneridae</taxon>
        <taxon>Pentapetalae</taxon>
        <taxon>rosids</taxon>
        <taxon>fabids</taxon>
        <taxon>Rosales</taxon>
        <taxon>Rosaceae</taxon>
        <taxon>Amygdaloideae</taxon>
        <taxon>Maleae</taxon>
        <taxon>Malus</taxon>
    </lineage>
</organism>
<evidence type="ECO:0000313" key="3">
    <source>
        <dbReference type="Proteomes" id="UP000290289"/>
    </source>
</evidence>
<dbReference type="SUPFAM" id="SSF53213">
    <property type="entry name" value="LigB-like"/>
    <property type="match status" value="1"/>
</dbReference>
<evidence type="ECO:0000256" key="1">
    <source>
        <dbReference type="ARBA" id="ARBA00023002"/>
    </source>
</evidence>
<name>A0A498J0P9_MALDO</name>
<dbReference type="EMBL" id="RDQH01000335">
    <property type="protein sequence ID" value="RXH88846.1"/>
    <property type="molecule type" value="Genomic_DNA"/>
</dbReference>
<dbReference type="Gene3D" id="3.40.830.10">
    <property type="entry name" value="LigB-like"/>
    <property type="match status" value="1"/>
</dbReference>
<protein>
    <submittedName>
        <fullName evidence="2">Uncharacterized protein</fullName>
    </submittedName>
</protein>
<gene>
    <name evidence="2" type="ORF">DVH24_000445</name>
</gene>
<dbReference type="PANTHER" id="PTHR30096">
    <property type="entry name" value="4,5-DOPA DIOXYGENASE EXTRADIOL-LIKE PROTEIN"/>
    <property type="match status" value="1"/>
</dbReference>
<proteinExistence type="predicted"/>
<evidence type="ECO:0000313" key="2">
    <source>
        <dbReference type="EMBL" id="RXH88846.1"/>
    </source>
</evidence>
<dbReference type="GO" id="GO:0016491">
    <property type="term" value="F:oxidoreductase activity"/>
    <property type="evidence" value="ECO:0007669"/>
    <property type="project" value="UniProtKB-KW"/>
</dbReference>
<keyword evidence="3" id="KW-1185">Reference proteome</keyword>
<dbReference type="AlphaFoldDB" id="A0A498J0P9"/>
<dbReference type="PANTHER" id="PTHR30096:SF0">
    <property type="entry name" value="4,5-DOPA DIOXYGENASE EXTRADIOL-LIKE PROTEIN"/>
    <property type="match status" value="1"/>
</dbReference>
<comment type="caution">
    <text evidence="2">The sequence shown here is derived from an EMBL/GenBank/DDBJ whole genome shotgun (WGS) entry which is preliminary data.</text>
</comment>
<dbReference type="Proteomes" id="UP000290289">
    <property type="component" value="Chromosome 9"/>
</dbReference>
<keyword evidence="1" id="KW-0560">Oxidoreductase</keyword>